<evidence type="ECO:0000313" key="4">
    <source>
        <dbReference type="Proteomes" id="UP001152795"/>
    </source>
</evidence>
<keyword evidence="2" id="KW-0812">Transmembrane</keyword>
<organism evidence="3 4">
    <name type="scientific">Paramuricea clavata</name>
    <name type="common">Red gorgonian</name>
    <name type="synonym">Violescent sea-whip</name>
    <dbReference type="NCBI Taxonomy" id="317549"/>
    <lineage>
        <taxon>Eukaryota</taxon>
        <taxon>Metazoa</taxon>
        <taxon>Cnidaria</taxon>
        <taxon>Anthozoa</taxon>
        <taxon>Octocorallia</taxon>
        <taxon>Malacalcyonacea</taxon>
        <taxon>Plexauridae</taxon>
        <taxon>Paramuricea</taxon>
    </lineage>
</organism>
<name>A0A7D9LGI9_PARCT</name>
<keyword evidence="4" id="KW-1185">Reference proteome</keyword>
<evidence type="ECO:0000256" key="1">
    <source>
        <dbReference type="SAM" id="MobiDB-lite"/>
    </source>
</evidence>
<evidence type="ECO:0000256" key="2">
    <source>
        <dbReference type="SAM" id="Phobius"/>
    </source>
</evidence>
<keyword evidence="2" id="KW-1133">Transmembrane helix</keyword>
<reference evidence="3" key="1">
    <citation type="submission" date="2020-04" db="EMBL/GenBank/DDBJ databases">
        <authorList>
            <person name="Alioto T."/>
            <person name="Alioto T."/>
            <person name="Gomez Garrido J."/>
        </authorList>
    </citation>
    <scope>NUCLEOTIDE SEQUENCE</scope>
    <source>
        <strain evidence="3">A484AB</strain>
    </source>
</reference>
<keyword evidence="2" id="KW-0472">Membrane</keyword>
<proteinExistence type="predicted"/>
<dbReference type="Proteomes" id="UP001152795">
    <property type="component" value="Unassembled WGS sequence"/>
</dbReference>
<comment type="caution">
    <text evidence="3">The sequence shown here is derived from an EMBL/GenBank/DDBJ whole genome shotgun (WGS) entry which is preliminary data.</text>
</comment>
<dbReference type="OrthoDB" id="445826at2759"/>
<feature type="region of interest" description="Disordered" evidence="1">
    <location>
        <begin position="92"/>
        <end position="119"/>
    </location>
</feature>
<dbReference type="AlphaFoldDB" id="A0A7D9LGI9"/>
<protein>
    <submittedName>
        <fullName evidence="3">Uncharacterized protein</fullName>
    </submittedName>
</protein>
<accession>A0A7D9LGI9</accession>
<dbReference type="EMBL" id="CACRXK020018440">
    <property type="protein sequence ID" value="CAB4032485.1"/>
    <property type="molecule type" value="Genomic_DNA"/>
</dbReference>
<feature type="transmembrane region" description="Helical" evidence="2">
    <location>
        <begin position="57"/>
        <end position="82"/>
    </location>
</feature>
<sequence length="176" mass="20063">MIKKLEFYGIKNTALRWFTSYLSHRKQVCKVGVTISKIEKITTEVAESPSSSNNNTYIVIGAVVSAVVVLVTLVLIVACFFYRRIPKRENERDTGRNIQNPAYRGTQPDGSPDEHAQQSSFMGAPIDANYQCLNTSDQMQPDRSHTYENVRRYALLNMRNNSVNEVLEENVYEVIH</sequence>
<gene>
    <name evidence="3" type="ORF">PACLA_8A050006</name>
</gene>
<evidence type="ECO:0000313" key="3">
    <source>
        <dbReference type="EMBL" id="CAB4032485.1"/>
    </source>
</evidence>